<dbReference type="Gene3D" id="1.10.579.10">
    <property type="entry name" value="DNA Cyclobutane Dipyrimidine Photolyase, subunit A, domain 3"/>
    <property type="match status" value="1"/>
</dbReference>
<evidence type="ECO:0000256" key="2">
    <source>
        <dbReference type="ARBA" id="ARBA00001974"/>
    </source>
</evidence>
<dbReference type="Proteomes" id="UP001218579">
    <property type="component" value="Unassembled WGS sequence"/>
</dbReference>
<name>A0ABT5HF08_9CAUL</name>
<evidence type="ECO:0000256" key="6">
    <source>
        <dbReference type="RuleBase" id="RU004182"/>
    </source>
</evidence>
<accession>A0ABT5HF08</accession>
<evidence type="ECO:0000256" key="4">
    <source>
        <dbReference type="ARBA" id="ARBA00022827"/>
    </source>
</evidence>
<dbReference type="InterPro" id="IPR006050">
    <property type="entry name" value="DNA_photolyase_N"/>
</dbReference>
<comment type="cofactor">
    <cofactor evidence="2">
        <name>FAD</name>
        <dbReference type="ChEBI" id="CHEBI:57692"/>
    </cofactor>
</comment>
<keyword evidence="4 6" id="KW-0274">FAD</keyword>
<dbReference type="Pfam" id="PF00875">
    <property type="entry name" value="DNA_photolyase"/>
    <property type="match status" value="1"/>
</dbReference>
<dbReference type="InterPro" id="IPR036155">
    <property type="entry name" value="Crypto/Photolyase_N_sf"/>
</dbReference>
<reference evidence="8 9" key="1">
    <citation type="submission" date="2023-01" db="EMBL/GenBank/DDBJ databases">
        <title>Novel species of the genus Asticcacaulis isolated from rivers.</title>
        <authorList>
            <person name="Lu H."/>
        </authorList>
    </citation>
    <scope>NUCLEOTIDE SEQUENCE [LARGE SCALE GENOMIC DNA]</scope>
    <source>
        <strain evidence="8 9">LKC15W</strain>
    </source>
</reference>
<dbReference type="InterPro" id="IPR036134">
    <property type="entry name" value="Crypto/Photolyase_FAD-like_sf"/>
</dbReference>
<dbReference type="RefSeq" id="WP_272743154.1">
    <property type="nucleotide sequence ID" value="NZ_JAQQKV010000001.1"/>
</dbReference>
<dbReference type="SUPFAM" id="SSF52425">
    <property type="entry name" value="Cryptochrome/photolyase, N-terminal domain"/>
    <property type="match status" value="1"/>
</dbReference>
<dbReference type="Pfam" id="PF03441">
    <property type="entry name" value="FAD_binding_7"/>
    <property type="match status" value="1"/>
</dbReference>
<dbReference type="PANTHER" id="PTHR11455">
    <property type="entry name" value="CRYPTOCHROME"/>
    <property type="match status" value="1"/>
</dbReference>
<organism evidence="8 9">
    <name type="scientific">Asticcacaulis machinosus</name>
    <dbReference type="NCBI Taxonomy" id="2984211"/>
    <lineage>
        <taxon>Bacteria</taxon>
        <taxon>Pseudomonadati</taxon>
        <taxon>Pseudomonadota</taxon>
        <taxon>Alphaproteobacteria</taxon>
        <taxon>Caulobacterales</taxon>
        <taxon>Caulobacteraceae</taxon>
        <taxon>Asticcacaulis</taxon>
    </lineage>
</organism>
<comment type="caution">
    <text evidence="8">The sequence shown here is derived from an EMBL/GenBank/DDBJ whole genome shotgun (WGS) entry which is preliminary data.</text>
</comment>
<evidence type="ECO:0000256" key="5">
    <source>
        <dbReference type="ARBA" id="ARBA00022991"/>
    </source>
</evidence>
<dbReference type="Gene3D" id="1.25.40.80">
    <property type="match status" value="1"/>
</dbReference>
<sequence length="524" mass="59836">MPQIPGGDFDVSNGCCLSHWQALSENIPSMMQKQPNNDTEMPAACMIWFRFDLRIDDHDGVSAALVSGLPIIPVYIFDENSSTRPLGAASKWWLHHSLKALDKSLRKLGTRLIIRCGDSQSELRDLCIKYNVKTIIYSHTFDPKSEKLDAEIARDFHSAGISLKGFNTSFLCLPNQVRTKSGDPFRMFTPFYRAMVAEGFCDANIFDAPNFKWPVPKVWPQSQSIESLGLNNTVTVSGKNWAQGFHVWAPGELGARQRLDIYVENSLKLYADYRDRPDIEATSKLSPHLRFGEISPHRILHELDKALFHYPDLQGPVEKFRSELAWREFSYGLLAQQPRLNEENFKSGYDSIKWHNNSSDFKAWKAGLTGYTLVDAGMRELWQTGFMHNRVRMVAASFLIKHLLVDWRWGEAWFWDCLVDADPANNAASWQWVAGSGADASPYFRIFNPITQAEKFDPKGLYRNKYIQGFTTLSTKDNHIKSEADLFDNIGKYGNNSHYPQPIIDHSFARQRALTAFDDRDSEL</sequence>
<dbReference type="Gene3D" id="3.40.50.620">
    <property type="entry name" value="HUPs"/>
    <property type="match status" value="1"/>
</dbReference>
<keyword evidence="3 6" id="KW-0285">Flavoprotein</keyword>
<dbReference type="PRINTS" id="PR00147">
    <property type="entry name" value="DNAPHOTLYASE"/>
</dbReference>
<dbReference type="InterPro" id="IPR014729">
    <property type="entry name" value="Rossmann-like_a/b/a_fold"/>
</dbReference>
<proteinExistence type="inferred from homology"/>
<keyword evidence="9" id="KW-1185">Reference proteome</keyword>
<dbReference type="InterPro" id="IPR002081">
    <property type="entry name" value="Cryptochrome/DNA_photolyase_1"/>
</dbReference>
<evidence type="ECO:0000256" key="3">
    <source>
        <dbReference type="ARBA" id="ARBA00022630"/>
    </source>
</evidence>
<dbReference type="PROSITE" id="PS51645">
    <property type="entry name" value="PHR_CRY_ALPHA_BETA"/>
    <property type="match status" value="1"/>
</dbReference>
<evidence type="ECO:0000313" key="9">
    <source>
        <dbReference type="Proteomes" id="UP001218579"/>
    </source>
</evidence>
<evidence type="ECO:0000259" key="7">
    <source>
        <dbReference type="PROSITE" id="PS51645"/>
    </source>
</evidence>
<comment type="similarity">
    <text evidence="6">Belongs to the DNA photolyase family.</text>
</comment>
<dbReference type="SUPFAM" id="SSF48173">
    <property type="entry name" value="Cryptochrome/photolyase FAD-binding domain"/>
    <property type="match status" value="1"/>
</dbReference>
<dbReference type="InterPro" id="IPR005101">
    <property type="entry name" value="Cryptochr/Photolyase_FAD-bd"/>
</dbReference>
<gene>
    <name evidence="8" type="ORF">PQU98_01755</name>
</gene>
<dbReference type="PROSITE" id="PS00691">
    <property type="entry name" value="DNA_PHOTOLYASES_1_2"/>
    <property type="match status" value="1"/>
</dbReference>
<feature type="domain" description="Photolyase/cryptochrome alpha/beta" evidence="7">
    <location>
        <begin position="43"/>
        <end position="171"/>
    </location>
</feature>
<evidence type="ECO:0000313" key="8">
    <source>
        <dbReference type="EMBL" id="MDC7674841.1"/>
    </source>
</evidence>
<keyword evidence="5 6" id="KW-0157">Chromophore</keyword>
<dbReference type="InterPro" id="IPR018394">
    <property type="entry name" value="DNA_photolyase_1_CS_C"/>
</dbReference>
<dbReference type="EMBL" id="JAQQKV010000001">
    <property type="protein sequence ID" value="MDC7674841.1"/>
    <property type="molecule type" value="Genomic_DNA"/>
</dbReference>
<comment type="cofactor">
    <cofactor evidence="1">
        <name>(6R)-5,10-methylene-5,6,7,8-tetrahydrofolate</name>
        <dbReference type="ChEBI" id="CHEBI:15636"/>
    </cofactor>
</comment>
<protein>
    <submittedName>
        <fullName evidence="8">Deoxyribodipyrimidine photo-lyase</fullName>
    </submittedName>
</protein>
<evidence type="ECO:0000256" key="1">
    <source>
        <dbReference type="ARBA" id="ARBA00001932"/>
    </source>
</evidence>
<dbReference type="PANTHER" id="PTHR11455:SF9">
    <property type="entry name" value="CRYPTOCHROME CIRCADIAN CLOCK 5 ISOFORM X1"/>
    <property type="match status" value="1"/>
</dbReference>